<evidence type="ECO:0000313" key="1">
    <source>
        <dbReference type="EMBL" id="MBM7078330.1"/>
    </source>
</evidence>
<dbReference type="EMBL" id="JAFEUC010000008">
    <property type="protein sequence ID" value="MBM7078330.1"/>
    <property type="molecule type" value="Genomic_DNA"/>
</dbReference>
<dbReference type="Proteomes" id="UP001518872">
    <property type="component" value="Unassembled WGS sequence"/>
</dbReference>
<organism evidence="1 2">
    <name type="scientific">Micromonospora humida</name>
    <dbReference type="NCBI Taxonomy" id="2809018"/>
    <lineage>
        <taxon>Bacteria</taxon>
        <taxon>Bacillati</taxon>
        <taxon>Actinomycetota</taxon>
        <taxon>Actinomycetes</taxon>
        <taxon>Micromonosporales</taxon>
        <taxon>Micromonosporaceae</taxon>
        <taxon>Micromonospora</taxon>
    </lineage>
</organism>
<evidence type="ECO:0000313" key="2">
    <source>
        <dbReference type="Proteomes" id="UP001518872"/>
    </source>
</evidence>
<name>A0ABS2IVF0_9ACTN</name>
<dbReference type="RefSeq" id="WP_204926207.1">
    <property type="nucleotide sequence ID" value="NZ_JAFEUC010000008.1"/>
</dbReference>
<proteinExistence type="predicted"/>
<gene>
    <name evidence="1" type="primary">cas5u6u</name>
    <name evidence="1" type="ORF">JQX11_18570</name>
</gene>
<reference evidence="1 2" key="1">
    <citation type="submission" date="2021-02" db="EMBL/GenBank/DDBJ databases">
        <authorList>
            <person name="Ra J.-S."/>
        </authorList>
    </citation>
    <scope>NUCLEOTIDE SEQUENCE [LARGE SCALE GENOMIC DNA]</scope>
    <source>
        <strain evidence="1 2">MMS20-R1-14</strain>
    </source>
</reference>
<sequence>MTATLAIRFPLGRYHATPWDRSVNEGAVEWPPSPWRLLRALVATWYTRWPDLPAPTLDELLDTLTGLPSYRTPPTRPGHTRHYLPDTHHTTGATGHTALTLDPYLAVPTDQDLLIQWPANLTDEQRNILAKLAELIPYLGRADSICEARLLDTDEPPDHTWWQPGTGGTHTARLLAPTPPIRRAILETTTLDVRKGRRTLPPETRWIDYTTTPANLPPTGPTRQLDSAITAIRFAVTSRVPLKATHGVTLADEIHRIAATKLDGPRPGLFGQRGAATHHQHAHWIPIPTGPEPAATVTGFLVWVPGGLMLDEVAHLIGIRTASGRRGDYQVKGLPDVHLLLQATGTPTQVAPELCGPAKRWRSLTPYLPVRHPKRQTLDEYIATDVHTELHYRNLPTATVTRLNPDEGLSDRWARTYRRYRLPPEKLNNARPGLGVRLQFDHEQEGPLTLGQLSHFGYGVFVPEPD</sequence>
<dbReference type="InterPro" id="IPR019089">
    <property type="entry name" value="Cas_GSU0054"/>
</dbReference>
<accession>A0ABS2IVF0</accession>
<dbReference type="NCBIfam" id="TIGR02165">
    <property type="entry name" value="cas5_6_GSU0054"/>
    <property type="match status" value="1"/>
</dbReference>
<comment type="caution">
    <text evidence="1">The sequence shown here is derived from an EMBL/GenBank/DDBJ whole genome shotgun (WGS) entry which is preliminary data.</text>
</comment>
<keyword evidence="2" id="KW-1185">Reference proteome</keyword>
<protein>
    <submittedName>
        <fullName evidence="1">Type I-U CRISPR-associated protein Cas5/Cas6</fullName>
    </submittedName>
</protein>